<dbReference type="Proteomes" id="UP001597534">
    <property type="component" value="Unassembled WGS sequence"/>
</dbReference>
<comment type="caution">
    <text evidence="8">The sequence shown here is derived from an EMBL/GenBank/DDBJ whole genome shotgun (WGS) entry which is preliminary data.</text>
</comment>
<feature type="transmembrane region" description="Helical" evidence="6">
    <location>
        <begin position="272"/>
        <end position="289"/>
    </location>
</feature>
<feature type="transmembrane region" description="Helical" evidence="6">
    <location>
        <begin position="35"/>
        <end position="58"/>
    </location>
</feature>
<comment type="subcellular location">
    <subcellularLocation>
        <location evidence="1">Membrane</location>
        <topology evidence="1">Multi-pass membrane protein</topology>
    </subcellularLocation>
</comment>
<keyword evidence="9" id="KW-1185">Reference proteome</keyword>
<feature type="transmembrane region" description="Helical" evidence="6">
    <location>
        <begin position="153"/>
        <end position="172"/>
    </location>
</feature>
<name>A0ABW5YNX6_9FLAO</name>
<sequence length="298" mass="33478">MSKRNWALLGATFVAIIYGLTFTIAKDVMPEHVQPFGLILIRVLGATILFWLVSFFVPQEKIALKDFPRIMAASFFGVAFNQLTFFKGLSYTSPISASVIMVTAPIIVLILSAILIKERIELKKVLGIIIGLTGTAILILYGKSVGSATNANWGNFLVFVNAFSYGIYLILIKQLITKYNALSFIKWIYTFGLLYVIPFGYNEFSAINWNIMPTEIYYKIGYLVLFTTFLAYLINLMAMRHLKPTTLSVFIYLQPFFATIFAISMGRDSLNLIKIIAAGLIFVGVYLVTQKKELTSKN</sequence>
<evidence type="ECO:0000259" key="7">
    <source>
        <dbReference type="Pfam" id="PF00892"/>
    </source>
</evidence>
<evidence type="ECO:0000313" key="9">
    <source>
        <dbReference type="Proteomes" id="UP001597534"/>
    </source>
</evidence>
<dbReference type="Pfam" id="PF00892">
    <property type="entry name" value="EamA"/>
    <property type="match status" value="2"/>
</dbReference>
<comment type="similarity">
    <text evidence="2">Belongs to the EamA transporter family.</text>
</comment>
<feature type="transmembrane region" description="Helical" evidence="6">
    <location>
        <begin position="216"/>
        <end position="234"/>
    </location>
</feature>
<gene>
    <name evidence="8" type="ORF">ACFS5J_08940</name>
</gene>
<proteinExistence type="inferred from homology"/>
<keyword evidence="5 6" id="KW-0472">Membrane</keyword>
<evidence type="ECO:0000256" key="5">
    <source>
        <dbReference type="ARBA" id="ARBA00023136"/>
    </source>
</evidence>
<dbReference type="PANTHER" id="PTHR32322">
    <property type="entry name" value="INNER MEMBRANE TRANSPORTER"/>
    <property type="match status" value="1"/>
</dbReference>
<dbReference type="InterPro" id="IPR050638">
    <property type="entry name" value="AA-Vitamin_Transporters"/>
</dbReference>
<feature type="transmembrane region" description="Helical" evidence="6">
    <location>
        <begin position="95"/>
        <end position="116"/>
    </location>
</feature>
<dbReference type="RefSeq" id="WP_379811765.1">
    <property type="nucleotide sequence ID" value="NZ_JBHUPC010000013.1"/>
</dbReference>
<evidence type="ECO:0000256" key="2">
    <source>
        <dbReference type="ARBA" id="ARBA00007362"/>
    </source>
</evidence>
<feature type="transmembrane region" description="Helical" evidence="6">
    <location>
        <begin position="246"/>
        <end position="266"/>
    </location>
</feature>
<feature type="domain" description="EamA" evidence="7">
    <location>
        <begin position="153"/>
        <end position="289"/>
    </location>
</feature>
<feature type="domain" description="EamA" evidence="7">
    <location>
        <begin position="6"/>
        <end position="139"/>
    </location>
</feature>
<protein>
    <submittedName>
        <fullName evidence="8">DMT family transporter</fullName>
    </submittedName>
</protein>
<evidence type="ECO:0000256" key="3">
    <source>
        <dbReference type="ARBA" id="ARBA00022692"/>
    </source>
</evidence>
<dbReference type="InterPro" id="IPR000620">
    <property type="entry name" value="EamA_dom"/>
</dbReference>
<feature type="transmembrane region" description="Helical" evidence="6">
    <location>
        <begin position="125"/>
        <end position="141"/>
    </location>
</feature>
<evidence type="ECO:0000256" key="4">
    <source>
        <dbReference type="ARBA" id="ARBA00022989"/>
    </source>
</evidence>
<keyword evidence="4 6" id="KW-1133">Transmembrane helix</keyword>
<accession>A0ABW5YNX6</accession>
<dbReference type="PANTHER" id="PTHR32322:SF2">
    <property type="entry name" value="EAMA DOMAIN-CONTAINING PROTEIN"/>
    <property type="match status" value="1"/>
</dbReference>
<evidence type="ECO:0000256" key="6">
    <source>
        <dbReference type="SAM" id="Phobius"/>
    </source>
</evidence>
<dbReference type="EMBL" id="JBHUPC010000013">
    <property type="protein sequence ID" value="MFD2892134.1"/>
    <property type="molecule type" value="Genomic_DNA"/>
</dbReference>
<organism evidence="8 9">
    <name type="scientific">Flavobacterium chuncheonense</name>
    <dbReference type="NCBI Taxonomy" id="2026653"/>
    <lineage>
        <taxon>Bacteria</taxon>
        <taxon>Pseudomonadati</taxon>
        <taxon>Bacteroidota</taxon>
        <taxon>Flavobacteriia</taxon>
        <taxon>Flavobacteriales</taxon>
        <taxon>Flavobacteriaceae</taxon>
        <taxon>Flavobacterium</taxon>
    </lineage>
</organism>
<feature type="transmembrane region" description="Helical" evidence="6">
    <location>
        <begin position="184"/>
        <end position="201"/>
    </location>
</feature>
<feature type="transmembrane region" description="Helical" evidence="6">
    <location>
        <begin position="70"/>
        <end position="89"/>
    </location>
</feature>
<dbReference type="SUPFAM" id="SSF103481">
    <property type="entry name" value="Multidrug resistance efflux transporter EmrE"/>
    <property type="match status" value="2"/>
</dbReference>
<dbReference type="InterPro" id="IPR037185">
    <property type="entry name" value="EmrE-like"/>
</dbReference>
<evidence type="ECO:0000313" key="8">
    <source>
        <dbReference type="EMBL" id="MFD2892134.1"/>
    </source>
</evidence>
<evidence type="ECO:0000256" key="1">
    <source>
        <dbReference type="ARBA" id="ARBA00004141"/>
    </source>
</evidence>
<keyword evidence="3 6" id="KW-0812">Transmembrane</keyword>
<reference evidence="9" key="1">
    <citation type="journal article" date="2019" name="Int. J. Syst. Evol. Microbiol.">
        <title>The Global Catalogue of Microorganisms (GCM) 10K type strain sequencing project: providing services to taxonomists for standard genome sequencing and annotation.</title>
        <authorList>
            <consortium name="The Broad Institute Genomics Platform"/>
            <consortium name="The Broad Institute Genome Sequencing Center for Infectious Disease"/>
            <person name="Wu L."/>
            <person name="Ma J."/>
        </authorList>
    </citation>
    <scope>NUCLEOTIDE SEQUENCE [LARGE SCALE GENOMIC DNA]</scope>
    <source>
        <strain evidence="9">KCTC 22671</strain>
    </source>
</reference>